<protein>
    <submittedName>
        <fullName evidence="1">Uncharacterized protein</fullName>
    </submittedName>
</protein>
<evidence type="ECO:0000313" key="1">
    <source>
        <dbReference type="EMBL" id="CAD1820243.1"/>
    </source>
</evidence>
<dbReference type="EMBL" id="LR862140">
    <property type="protein sequence ID" value="CAD1820243.1"/>
    <property type="molecule type" value="Genomic_DNA"/>
</dbReference>
<name>A0A6V7NNT4_ANACO</name>
<reference evidence="1" key="1">
    <citation type="submission" date="2020-07" db="EMBL/GenBank/DDBJ databases">
        <authorList>
            <person name="Lin J."/>
        </authorList>
    </citation>
    <scope>NUCLEOTIDE SEQUENCE</scope>
</reference>
<gene>
    <name evidence="1" type="ORF">CB5_LOCUS3454</name>
</gene>
<accession>A0A6V7NNT4</accession>
<sequence length="211" mass="22100">MIRFLSLGRTGEVLSVRRLFDAPKPDQIGSYLQDTRCSQVPTRPVWRPLRANATRTYPDTLQSCRQASAKIPGADGPEETLHAQIGSGTAPEVPEQVGPPLVPEPPVAPEQAGPNKMQQLQAQVTALAGQFGLLRELMERQLAATAAAATDGRDLPPPSARVPEVAEGEGIAAVPVATHPPPVIVPPGALGSATPDTAAEEAVIEPTIPSL</sequence>
<dbReference type="AlphaFoldDB" id="A0A6V7NNT4"/>
<organism evidence="1">
    <name type="scientific">Ananas comosus var. bracteatus</name>
    <name type="common">red pineapple</name>
    <dbReference type="NCBI Taxonomy" id="296719"/>
    <lineage>
        <taxon>Eukaryota</taxon>
        <taxon>Viridiplantae</taxon>
        <taxon>Streptophyta</taxon>
        <taxon>Embryophyta</taxon>
        <taxon>Tracheophyta</taxon>
        <taxon>Spermatophyta</taxon>
        <taxon>Magnoliopsida</taxon>
        <taxon>Liliopsida</taxon>
        <taxon>Poales</taxon>
        <taxon>Bromeliaceae</taxon>
        <taxon>Bromelioideae</taxon>
        <taxon>Ananas</taxon>
    </lineage>
</organism>
<proteinExistence type="predicted"/>